<gene>
    <name evidence="2" type="ORF">CO662_01540</name>
</gene>
<sequence>MRVSAWIASLILFAVFLYLVLTGAEQVRFISVAFVLVFAVLATRLDDIQDLTFGPTGLAAKLAKQLEEARATVKQLQDFAEVFAARSVQQIAGDNRMSGLSPKQKREAIAEIVRGLKSIQLPDDRIDRVLSLSDPYDDYDYWSWTMSPIYSANDREVQKLANQFYDVGTSKGIGYNPDAETTDRFLKTHNLYQGEIAERVIDWRYWKANRKHRRLDEWEARHETRNQARSLEDVLNIKSKPGTKG</sequence>
<name>A0ABX4JFM7_9HYPH</name>
<accession>A0ABX4JFM7</accession>
<dbReference type="EMBL" id="NWSL01000001">
    <property type="protein sequence ID" value="PDS54088.1"/>
    <property type="molecule type" value="Genomic_DNA"/>
</dbReference>
<keyword evidence="1" id="KW-0472">Membrane</keyword>
<evidence type="ECO:0000256" key="1">
    <source>
        <dbReference type="SAM" id="Phobius"/>
    </source>
</evidence>
<feature type="transmembrane region" description="Helical" evidence="1">
    <location>
        <begin position="5"/>
        <end position="21"/>
    </location>
</feature>
<reference evidence="2 3" key="1">
    <citation type="submission" date="2017-09" db="EMBL/GenBank/DDBJ databases">
        <title>Comparative genomics of rhizobia isolated from Phaseolus vulgaris in China.</title>
        <authorList>
            <person name="Tong W."/>
        </authorList>
    </citation>
    <scope>NUCLEOTIDE SEQUENCE [LARGE SCALE GENOMIC DNA]</scope>
    <source>
        <strain evidence="2 3">Y27</strain>
    </source>
</reference>
<keyword evidence="1" id="KW-0812">Transmembrane</keyword>
<dbReference type="Proteomes" id="UP000219972">
    <property type="component" value="Unassembled WGS sequence"/>
</dbReference>
<organism evidence="2 3">
    <name type="scientific">Rhizobium anhuiense</name>
    <dbReference type="NCBI Taxonomy" id="1184720"/>
    <lineage>
        <taxon>Bacteria</taxon>
        <taxon>Pseudomonadati</taxon>
        <taxon>Pseudomonadota</taxon>
        <taxon>Alphaproteobacteria</taxon>
        <taxon>Hyphomicrobiales</taxon>
        <taxon>Rhizobiaceae</taxon>
        <taxon>Rhizobium/Agrobacterium group</taxon>
        <taxon>Rhizobium</taxon>
    </lineage>
</organism>
<evidence type="ECO:0000313" key="3">
    <source>
        <dbReference type="Proteomes" id="UP000219972"/>
    </source>
</evidence>
<keyword evidence="3" id="KW-1185">Reference proteome</keyword>
<evidence type="ECO:0000313" key="2">
    <source>
        <dbReference type="EMBL" id="PDS54088.1"/>
    </source>
</evidence>
<proteinExistence type="predicted"/>
<keyword evidence="1" id="KW-1133">Transmembrane helix</keyword>
<comment type="caution">
    <text evidence="2">The sequence shown here is derived from an EMBL/GenBank/DDBJ whole genome shotgun (WGS) entry which is preliminary data.</text>
</comment>
<protein>
    <submittedName>
        <fullName evidence="2">Uncharacterized protein</fullName>
    </submittedName>
</protein>